<evidence type="ECO:0000256" key="3">
    <source>
        <dbReference type="ARBA" id="ARBA00025743"/>
    </source>
</evidence>
<dbReference type="AlphaFoldDB" id="A0A2S3IPP4"/>
<dbReference type="FunFam" id="1.20.1050.10:FF:000023">
    <property type="entry name" value="Probable glutathione S-transferase GSTU6"/>
    <property type="match status" value="1"/>
</dbReference>
<organism evidence="7">
    <name type="scientific">Panicum hallii</name>
    <dbReference type="NCBI Taxonomy" id="206008"/>
    <lineage>
        <taxon>Eukaryota</taxon>
        <taxon>Viridiplantae</taxon>
        <taxon>Streptophyta</taxon>
        <taxon>Embryophyta</taxon>
        <taxon>Tracheophyta</taxon>
        <taxon>Spermatophyta</taxon>
        <taxon>Magnoliopsida</taxon>
        <taxon>Liliopsida</taxon>
        <taxon>Poales</taxon>
        <taxon>Poaceae</taxon>
        <taxon>PACMAD clade</taxon>
        <taxon>Panicoideae</taxon>
        <taxon>Panicodae</taxon>
        <taxon>Paniceae</taxon>
        <taxon>Panicinae</taxon>
        <taxon>Panicum</taxon>
        <taxon>Panicum sect. Panicum</taxon>
    </lineage>
</organism>
<protein>
    <recommendedName>
        <fullName evidence="1">glutathione transferase</fullName>
        <ecNumber evidence="1">2.5.1.18</ecNumber>
    </recommendedName>
</protein>
<dbReference type="CDD" id="cd03185">
    <property type="entry name" value="GST_C_Tau"/>
    <property type="match status" value="1"/>
</dbReference>
<dbReference type="PANTHER" id="PTHR11260">
    <property type="entry name" value="GLUTATHIONE S-TRANSFERASE, GST, SUPERFAMILY, GST DOMAIN CONTAINING"/>
    <property type="match status" value="1"/>
</dbReference>
<dbReference type="SUPFAM" id="SSF47616">
    <property type="entry name" value="GST C-terminal domain-like"/>
    <property type="match status" value="1"/>
</dbReference>
<dbReference type="SUPFAM" id="SSF52833">
    <property type="entry name" value="Thioredoxin-like"/>
    <property type="match status" value="1"/>
</dbReference>
<feature type="domain" description="GST C-terminal" evidence="6">
    <location>
        <begin position="93"/>
        <end position="224"/>
    </location>
</feature>
<dbReference type="PANTHER" id="PTHR11260:SF501">
    <property type="entry name" value="GLUTATHIONE S-TRANSFERASE"/>
    <property type="match status" value="1"/>
</dbReference>
<dbReference type="InterPro" id="IPR010987">
    <property type="entry name" value="Glutathione-S-Trfase_C-like"/>
</dbReference>
<name>A0A2S3IPP4_9POAL</name>
<dbReference type="SFLD" id="SFLDG00358">
    <property type="entry name" value="Main_(cytGST)"/>
    <property type="match status" value="1"/>
</dbReference>
<dbReference type="GO" id="GO:0004364">
    <property type="term" value="F:glutathione transferase activity"/>
    <property type="evidence" value="ECO:0007669"/>
    <property type="project" value="UniProtKB-EC"/>
</dbReference>
<dbReference type="Gene3D" id="1.20.1050.10">
    <property type="match status" value="1"/>
</dbReference>
<sequence length="235" mass="25773">MAGGNDELKLVGQWASAFVTRVKLALHLKGLSYESIEEDLRNKSELLLSSNPVHKAVPVLIHNGKPICESQIIVQYIDETFVGTGPSSLLPVDPYERAVARFWAAYIDEKLVAPWDRVFRVKTDEERDEAMKQMVAAVEVLEGGLEECSKGKRFFGGDNVGYVDVVLGGAVSYAKANDALFGAKLFDAAKTPLLAAWMERFSELDAAKAVLQDVDRVVENAKFLIAKNAARASNN</sequence>
<dbReference type="CDD" id="cd03058">
    <property type="entry name" value="GST_N_Tau"/>
    <property type="match status" value="1"/>
</dbReference>
<dbReference type="InterPro" id="IPR040079">
    <property type="entry name" value="Glutathione_S-Trfase"/>
</dbReference>
<reference evidence="7" key="1">
    <citation type="submission" date="2018-04" db="EMBL/GenBank/DDBJ databases">
        <title>WGS assembly of Panicum hallii.</title>
        <authorList>
            <person name="Lovell J."/>
            <person name="Jenkins J."/>
            <person name="Lowry D."/>
            <person name="Mamidi S."/>
            <person name="Sreedasyam A."/>
            <person name="Weng X."/>
            <person name="Barry K."/>
            <person name="Bonette J."/>
            <person name="Campitelli B."/>
            <person name="Daum C."/>
            <person name="Gordon S."/>
            <person name="Gould B."/>
            <person name="Lipzen A."/>
            <person name="Macqueen A."/>
            <person name="Palacio-Mejia J."/>
            <person name="Plott C."/>
            <person name="Shakirov E."/>
            <person name="Shu S."/>
            <person name="Yoshinaga Y."/>
            <person name="Zane M."/>
            <person name="Rokhsar D."/>
            <person name="Grimwood J."/>
            <person name="Schmutz J."/>
            <person name="Juenger T."/>
        </authorList>
    </citation>
    <scope>NUCLEOTIDE SEQUENCE [LARGE SCALE GENOMIC DNA]</scope>
    <source>
        <strain evidence="7">FIL2</strain>
    </source>
</reference>
<dbReference type="InterPro" id="IPR004046">
    <property type="entry name" value="GST_C"/>
</dbReference>
<evidence type="ECO:0000256" key="2">
    <source>
        <dbReference type="ARBA" id="ARBA00022679"/>
    </source>
</evidence>
<comment type="similarity">
    <text evidence="3">Belongs to the GST superfamily. Tau family.</text>
</comment>
<evidence type="ECO:0000313" key="7">
    <source>
        <dbReference type="EMBL" id="PAN48806.1"/>
    </source>
</evidence>
<evidence type="ECO:0000259" key="6">
    <source>
        <dbReference type="PROSITE" id="PS50405"/>
    </source>
</evidence>
<keyword evidence="2" id="KW-0808">Transferase</keyword>
<evidence type="ECO:0000256" key="4">
    <source>
        <dbReference type="ARBA" id="ARBA00047960"/>
    </source>
</evidence>
<dbReference type="InterPro" id="IPR045074">
    <property type="entry name" value="GST_C_Tau"/>
</dbReference>
<dbReference type="InterPro" id="IPR045073">
    <property type="entry name" value="Omega/Tau-like"/>
</dbReference>
<feature type="domain" description="GST N-terminal" evidence="5">
    <location>
        <begin position="6"/>
        <end position="85"/>
    </location>
</feature>
<evidence type="ECO:0000259" key="5">
    <source>
        <dbReference type="PROSITE" id="PS50404"/>
    </source>
</evidence>
<dbReference type="SFLD" id="SFLDG01152">
    <property type="entry name" value="Main.3:_Omega-_and_Tau-like"/>
    <property type="match status" value="1"/>
</dbReference>
<gene>
    <name evidence="7" type="ORF">PAHAL_9G407000</name>
</gene>
<evidence type="ECO:0000256" key="1">
    <source>
        <dbReference type="ARBA" id="ARBA00012452"/>
    </source>
</evidence>
<dbReference type="SFLD" id="SFLDS00019">
    <property type="entry name" value="Glutathione_Transferase_(cytos"/>
    <property type="match status" value="1"/>
</dbReference>
<dbReference type="EC" id="2.5.1.18" evidence="1"/>
<dbReference type="EMBL" id="CM008054">
    <property type="protein sequence ID" value="PAN48806.1"/>
    <property type="molecule type" value="Genomic_DNA"/>
</dbReference>
<proteinExistence type="inferred from homology"/>
<dbReference type="Pfam" id="PF00043">
    <property type="entry name" value="GST_C"/>
    <property type="match status" value="1"/>
</dbReference>
<comment type="catalytic activity">
    <reaction evidence="4">
        <text>RX + glutathione = an S-substituted glutathione + a halide anion + H(+)</text>
        <dbReference type="Rhea" id="RHEA:16437"/>
        <dbReference type="ChEBI" id="CHEBI:15378"/>
        <dbReference type="ChEBI" id="CHEBI:16042"/>
        <dbReference type="ChEBI" id="CHEBI:17792"/>
        <dbReference type="ChEBI" id="CHEBI:57925"/>
        <dbReference type="ChEBI" id="CHEBI:90779"/>
        <dbReference type="EC" id="2.5.1.18"/>
    </reaction>
</comment>
<dbReference type="GO" id="GO:0006749">
    <property type="term" value="P:glutathione metabolic process"/>
    <property type="evidence" value="ECO:0007669"/>
    <property type="project" value="InterPro"/>
</dbReference>
<dbReference type="PROSITE" id="PS50405">
    <property type="entry name" value="GST_CTER"/>
    <property type="match status" value="1"/>
</dbReference>
<dbReference type="Proteomes" id="UP000243499">
    <property type="component" value="Chromosome 9"/>
</dbReference>
<dbReference type="InterPro" id="IPR036282">
    <property type="entry name" value="Glutathione-S-Trfase_C_sf"/>
</dbReference>
<dbReference type="Pfam" id="PF02798">
    <property type="entry name" value="GST_N"/>
    <property type="match status" value="1"/>
</dbReference>
<dbReference type="Gramene" id="PAN48806">
    <property type="protein sequence ID" value="PAN48806"/>
    <property type="gene ID" value="PAHAL_9G407000"/>
</dbReference>
<dbReference type="GO" id="GO:0005737">
    <property type="term" value="C:cytoplasm"/>
    <property type="evidence" value="ECO:0007669"/>
    <property type="project" value="TreeGrafter"/>
</dbReference>
<accession>A0A2S3IPP4</accession>
<dbReference type="Gene3D" id="3.40.30.10">
    <property type="entry name" value="Glutaredoxin"/>
    <property type="match status" value="1"/>
</dbReference>
<dbReference type="FunFam" id="3.40.30.10:FF:000044">
    <property type="entry name" value="Glutathione S-transferase GSTU6"/>
    <property type="match status" value="1"/>
</dbReference>
<dbReference type="PROSITE" id="PS50404">
    <property type="entry name" value="GST_NTER"/>
    <property type="match status" value="1"/>
</dbReference>
<dbReference type="InterPro" id="IPR036249">
    <property type="entry name" value="Thioredoxin-like_sf"/>
</dbReference>
<dbReference type="InterPro" id="IPR004045">
    <property type="entry name" value="Glutathione_S-Trfase_N"/>
</dbReference>